<dbReference type="InterPro" id="IPR050363">
    <property type="entry name" value="MIP/Aquaporin"/>
</dbReference>
<comment type="caution">
    <text evidence="12">The sequence shown here is derived from an EMBL/GenBank/DDBJ whole genome shotgun (WGS) entry which is preliminary data.</text>
</comment>
<feature type="region of interest" description="Disordered" evidence="10">
    <location>
        <begin position="1"/>
        <end position="23"/>
    </location>
</feature>
<comment type="similarity">
    <text evidence="2 9">Belongs to the MIP/aquaporin (TC 1.A.8) family.</text>
</comment>
<accession>A0AAD4L563</accession>
<evidence type="ECO:0000256" key="1">
    <source>
        <dbReference type="ARBA" id="ARBA00004141"/>
    </source>
</evidence>
<dbReference type="Gene3D" id="1.20.1080.10">
    <property type="entry name" value="Glycerol uptake facilitator protein"/>
    <property type="match status" value="1"/>
</dbReference>
<comment type="catalytic activity">
    <reaction evidence="8">
        <text>H2O(in) = H2O(out)</text>
        <dbReference type="Rhea" id="RHEA:29667"/>
        <dbReference type="ChEBI" id="CHEBI:15377"/>
    </reaction>
</comment>
<evidence type="ECO:0000256" key="5">
    <source>
        <dbReference type="ARBA" id="ARBA00022737"/>
    </source>
</evidence>
<dbReference type="InterPro" id="IPR000425">
    <property type="entry name" value="MIP"/>
</dbReference>
<evidence type="ECO:0000313" key="12">
    <source>
        <dbReference type="EMBL" id="KAH8980402.1"/>
    </source>
</evidence>
<gene>
    <name evidence="12" type="ORF">EDB92DRAFT_1900749</name>
</gene>
<proteinExistence type="inferred from homology"/>
<dbReference type="Proteomes" id="UP001201163">
    <property type="component" value="Unassembled WGS sequence"/>
</dbReference>
<keyword evidence="3 9" id="KW-0813">Transport</keyword>
<evidence type="ECO:0000256" key="2">
    <source>
        <dbReference type="ARBA" id="ARBA00006175"/>
    </source>
</evidence>
<dbReference type="PANTHER" id="PTHR43829:SF9">
    <property type="entry name" value="AQUAPORIN-9"/>
    <property type="match status" value="1"/>
</dbReference>
<dbReference type="CDD" id="cd00333">
    <property type="entry name" value="MIP"/>
    <property type="match status" value="1"/>
</dbReference>
<keyword evidence="5" id="KW-0677">Repeat</keyword>
<dbReference type="SUPFAM" id="SSF81338">
    <property type="entry name" value="Aquaporin-like"/>
    <property type="match status" value="1"/>
</dbReference>
<name>A0AAD4L563_9AGAM</name>
<reference evidence="12" key="1">
    <citation type="submission" date="2022-01" db="EMBL/GenBank/DDBJ databases">
        <title>Comparative genomics reveals a dynamic genome evolution in the ectomycorrhizal milk-cap (Lactarius) mushrooms.</title>
        <authorList>
            <consortium name="DOE Joint Genome Institute"/>
            <person name="Lebreton A."/>
            <person name="Tang N."/>
            <person name="Kuo A."/>
            <person name="LaButti K."/>
            <person name="Drula E."/>
            <person name="Barry K."/>
            <person name="Clum A."/>
            <person name="Lipzen A."/>
            <person name="Mousain D."/>
            <person name="Ng V."/>
            <person name="Wang R."/>
            <person name="Wang X."/>
            <person name="Dai Y."/>
            <person name="Henrissat B."/>
            <person name="Grigoriev I.V."/>
            <person name="Guerin-Laguette A."/>
            <person name="Yu F."/>
            <person name="Martin F.M."/>
        </authorList>
    </citation>
    <scope>NUCLEOTIDE SEQUENCE</scope>
    <source>
        <strain evidence="12">QP</strain>
    </source>
</reference>
<evidence type="ECO:0000256" key="10">
    <source>
        <dbReference type="SAM" id="MobiDB-lite"/>
    </source>
</evidence>
<evidence type="ECO:0000313" key="13">
    <source>
        <dbReference type="Proteomes" id="UP001201163"/>
    </source>
</evidence>
<evidence type="ECO:0000256" key="3">
    <source>
        <dbReference type="ARBA" id="ARBA00022448"/>
    </source>
</evidence>
<dbReference type="FunFam" id="1.20.1080.10:FF:000027">
    <property type="entry name" value="MIP aquaporin"/>
    <property type="match status" value="1"/>
</dbReference>
<organism evidence="12 13">
    <name type="scientific">Lactarius akahatsu</name>
    <dbReference type="NCBI Taxonomy" id="416441"/>
    <lineage>
        <taxon>Eukaryota</taxon>
        <taxon>Fungi</taxon>
        <taxon>Dikarya</taxon>
        <taxon>Basidiomycota</taxon>
        <taxon>Agaricomycotina</taxon>
        <taxon>Agaricomycetes</taxon>
        <taxon>Russulales</taxon>
        <taxon>Russulaceae</taxon>
        <taxon>Lactarius</taxon>
    </lineage>
</organism>
<dbReference type="AlphaFoldDB" id="A0AAD4L563"/>
<sequence length="336" mass="36893">MPPRSRKNNSVERDSRSYNDSVGTKYESAQEYYTRFPNRWARIRDYIREPAAEMLGTMILILFGNGVDCQVVLGGSTKVFAAPKGDYFSLNTGWAIGGALGVWVSGGISGGHLNPVVTICSALFRGFSWKKVPLYIFGQVLGAYLGSLFVYSNYFHAIDLFEGGKGVRTVPGTASLFSTYSAPYMPAANCFFDEFLGTFLLLIVVWAVTDPRNGPPPSGMVPLVIFFVILGIGAAFGMQTGYAINPARDLGPRLMTWTVGYGREVFNYRSQYWLWCPILGSFSGGIVACFIYDSLLYVGPDSFINKPSATARQYLATHPKHEDNTTLTTHSSLNGV</sequence>
<dbReference type="NCBIfam" id="TIGR00861">
    <property type="entry name" value="MIP"/>
    <property type="match status" value="1"/>
</dbReference>
<dbReference type="PRINTS" id="PR02019">
    <property type="entry name" value="AQUAPORIN7"/>
</dbReference>
<dbReference type="EMBL" id="JAKELL010000136">
    <property type="protein sequence ID" value="KAH8980402.1"/>
    <property type="molecule type" value="Genomic_DNA"/>
</dbReference>
<keyword evidence="6 11" id="KW-1133">Transmembrane helix</keyword>
<feature type="transmembrane region" description="Helical" evidence="11">
    <location>
        <begin position="220"/>
        <end position="244"/>
    </location>
</feature>
<dbReference type="GO" id="GO:0015250">
    <property type="term" value="F:water channel activity"/>
    <property type="evidence" value="ECO:0007669"/>
    <property type="project" value="TreeGrafter"/>
</dbReference>
<keyword evidence="13" id="KW-1185">Reference proteome</keyword>
<feature type="transmembrane region" description="Helical" evidence="11">
    <location>
        <begin position="272"/>
        <end position="298"/>
    </location>
</feature>
<evidence type="ECO:0000256" key="7">
    <source>
        <dbReference type="ARBA" id="ARBA00023136"/>
    </source>
</evidence>
<keyword evidence="7 11" id="KW-0472">Membrane</keyword>
<protein>
    <submittedName>
        <fullName evidence="12">Aquaporin</fullName>
    </submittedName>
</protein>
<evidence type="ECO:0000256" key="4">
    <source>
        <dbReference type="ARBA" id="ARBA00022692"/>
    </source>
</evidence>
<evidence type="ECO:0000256" key="9">
    <source>
        <dbReference type="RuleBase" id="RU000477"/>
    </source>
</evidence>
<dbReference type="GO" id="GO:0005886">
    <property type="term" value="C:plasma membrane"/>
    <property type="evidence" value="ECO:0007669"/>
    <property type="project" value="TreeGrafter"/>
</dbReference>
<evidence type="ECO:0000256" key="8">
    <source>
        <dbReference type="ARBA" id="ARBA00034651"/>
    </source>
</evidence>
<evidence type="ECO:0000256" key="11">
    <source>
        <dbReference type="SAM" id="Phobius"/>
    </source>
</evidence>
<evidence type="ECO:0000256" key="6">
    <source>
        <dbReference type="ARBA" id="ARBA00022989"/>
    </source>
</evidence>
<feature type="transmembrane region" description="Helical" evidence="11">
    <location>
        <begin position="184"/>
        <end position="208"/>
    </location>
</feature>
<dbReference type="Pfam" id="PF00230">
    <property type="entry name" value="MIP"/>
    <property type="match status" value="1"/>
</dbReference>
<dbReference type="PRINTS" id="PR00783">
    <property type="entry name" value="MINTRINSICP"/>
</dbReference>
<dbReference type="InterPro" id="IPR023271">
    <property type="entry name" value="Aquaporin-like"/>
</dbReference>
<feature type="transmembrane region" description="Helical" evidence="11">
    <location>
        <begin position="132"/>
        <end position="151"/>
    </location>
</feature>
<comment type="subcellular location">
    <subcellularLocation>
        <location evidence="1">Membrane</location>
        <topology evidence="1">Multi-pass membrane protein</topology>
    </subcellularLocation>
</comment>
<keyword evidence="4 9" id="KW-0812">Transmembrane</keyword>
<dbReference type="GO" id="GO:0015254">
    <property type="term" value="F:glycerol channel activity"/>
    <property type="evidence" value="ECO:0007669"/>
    <property type="project" value="TreeGrafter"/>
</dbReference>
<dbReference type="PANTHER" id="PTHR43829">
    <property type="entry name" value="AQUAPORIN OR AQUAGLYCEROPORIN RELATED"/>
    <property type="match status" value="1"/>
</dbReference>